<accession>A0A1R3HEK4</accession>
<gene>
    <name evidence="1" type="ORF">COLO4_29415</name>
</gene>
<comment type="caution">
    <text evidence="1">The sequence shown here is derived from an EMBL/GenBank/DDBJ whole genome shotgun (WGS) entry which is preliminary data.</text>
</comment>
<dbReference type="AlphaFoldDB" id="A0A1R3HEK4"/>
<name>A0A1R3HEK4_9ROSI</name>
<dbReference type="EMBL" id="AWUE01020347">
    <property type="protein sequence ID" value="OMO68786.1"/>
    <property type="molecule type" value="Genomic_DNA"/>
</dbReference>
<keyword evidence="2" id="KW-1185">Reference proteome</keyword>
<reference evidence="2" key="1">
    <citation type="submission" date="2013-09" db="EMBL/GenBank/DDBJ databases">
        <title>Corchorus olitorius genome sequencing.</title>
        <authorList>
            <person name="Alam M."/>
            <person name="Haque M.S."/>
            <person name="Islam M.S."/>
            <person name="Emdad E.M."/>
            <person name="Islam M.M."/>
            <person name="Ahmed B."/>
            <person name="Halim A."/>
            <person name="Hossen Q.M.M."/>
            <person name="Hossain M.Z."/>
            <person name="Ahmed R."/>
            <person name="Khan M.M."/>
            <person name="Islam R."/>
            <person name="Rashid M.M."/>
            <person name="Khan S.A."/>
            <person name="Rahman M.S."/>
            <person name="Alam M."/>
            <person name="Yahiya A.S."/>
            <person name="Khan M.S."/>
            <person name="Azam M.S."/>
            <person name="Haque T."/>
            <person name="Lashkar M.Z.H."/>
            <person name="Akhand A.I."/>
            <person name="Morshed G."/>
            <person name="Roy S."/>
            <person name="Uddin K.S."/>
            <person name="Rabeya T."/>
            <person name="Hossain A.S."/>
            <person name="Chowdhury A."/>
            <person name="Snigdha A.R."/>
            <person name="Mortoza M.S."/>
            <person name="Matin S.A."/>
            <person name="Hoque S.M.E."/>
            <person name="Islam M.K."/>
            <person name="Roy D.K."/>
            <person name="Haider R."/>
            <person name="Moosa M.M."/>
            <person name="Elias S.M."/>
            <person name="Hasan A.M."/>
            <person name="Jahan S."/>
            <person name="Shafiuddin M."/>
            <person name="Mahmood N."/>
            <person name="Shommy N.S."/>
        </authorList>
    </citation>
    <scope>NUCLEOTIDE SEQUENCE [LARGE SCALE GENOMIC DNA]</scope>
    <source>
        <strain evidence="2">cv. O-4</strain>
    </source>
</reference>
<evidence type="ECO:0000313" key="1">
    <source>
        <dbReference type="EMBL" id="OMO68786.1"/>
    </source>
</evidence>
<protein>
    <submittedName>
        <fullName evidence="1">Uncharacterized protein</fullName>
    </submittedName>
</protein>
<proteinExistence type="predicted"/>
<sequence length="71" mass="8532">MKSVDVRILWEESVKSCCVRCCEERVREKSEGRSYFSECVRRELRVFSIREGSEVVRFKRERGHYIPSPVF</sequence>
<dbReference type="Proteomes" id="UP000187203">
    <property type="component" value="Unassembled WGS sequence"/>
</dbReference>
<evidence type="ECO:0000313" key="2">
    <source>
        <dbReference type="Proteomes" id="UP000187203"/>
    </source>
</evidence>
<organism evidence="1 2">
    <name type="scientific">Corchorus olitorius</name>
    <dbReference type="NCBI Taxonomy" id="93759"/>
    <lineage>
        <taxon>Eukaryota</taxon>
        <taxon>Viridiplantae</taxon>
        <taxon>Streptophyta</taxon>
        <taxon>Embryophyta</taxon>
        <taxon>Tracheophyta</taxon>
        <taxon>Spermatophyta</taxon>
        <taxon>Magnoliopsida</taxon>
        <taxon>eudicotyledons</taxon>
        <taxon>Gunneridae</taxon>
        <taxon>Pentapetalae</taxon>
        <taxon>rosids</taxon>
        <taxon>malvids</taxon>
        <taxon>Malvales</taxon>
        <taxon>Malvaceae</taxon>
        <taxon>Grewioideae</taxon>
        <taxon>Apeibeae</taxon>
        <taxon>Corchorus</taxon>
    </lineage>
</organism>